<dbReference type="Gene3D" id="1.10.600.10">
    <property type="entry name" value="Farnesyl Diphosphate Synthase"/>
    <property type="match status" value="1"/>
</dbReference>
<dbReference type="EMBL" id="CAKOAT010067377">
    <property type="protein sequence ID" value="CAH8307450.1"/>
    <property type="molecule type" value="Genomic_DNA"/>
</dbReference>
<dbReference type="Pfam" id="PF00348">
    <property type="entry name" value="polyprenyl_synt"/>
    <property type="match status" value="1"/>
</dbReference>
<reference evidence="2 3" key="1">
    <citation type="submission" date="2022-03" db="EMBL/GenBank/DDBJ databases">
        <authorList>
            <person name="Macdonald S."/>
            <person name="Ahmed S."/>
            <person name="Newling K."/>
        </authorList>
    </citation>
    <scope>NUCLEOTIDE SEQUENCE [LARGE SCALE GENOMIC DNA]</scope>
</reference>
<dbReference type="Proteomes" id="UP001642260">
    <property type="component" value="Unassembled WGS sequence"/>
</dbReference>
<proteinExistence type="inferred from homology"/>
<evidence type="ECO:0000256" key="1">
    <source>
        <dbReference type="ARBA" id="ARBA00006706"/>
    </source>
</evidence>
<organism evidence="2 3">
    <name type="scientific">Eruca vesicaria subsp. sativa</name>
    <name type="common">Garden rocket</name>
    <name type="synonym">Eruca sativa</name>
    <dbReference type="NCBI Taxonomy" id="29727"/>
    <lineage>
        <taxon>Eukaryota</taxon>
        <taxon>Viridiplantae</taxon>
        <taxon>Streptophyta</taxon>
        <taxon>Embryophyta</taxon>
        <taxon>Tracheophyta</taxon>
        <taxon>Spermatophyta</taxon>
        <taxon>Magnoliopsida</taxon>
        <taxon>eudicotyledons</taxon>
        <taxon>Gunneridae</taxon>
        <taxon>Pentapetalae</taxon>
        <taxon>rosids</taxon>
        <taxon>malvids</taxon>
        <taxon>Brassicales</taxon>
        <taxon>Brassicaceae</taxon>
        <taxon>Brassiceae</taxon>
        <taxon>Eruca</taxon>
    </lineage>
</organism>
<evidence type="ECO:0000313" key="2">
    <source>
        <dbReference type="EMBL" id="CAH8307450.1"/>
    </source>
</evidence>
<dbReference type="AlphaFoldDB" id="A0ABC8J4C6"/>
<dbReference type="SUPFAM" id="SSF48576">
    <property type="entry name" value="Terpenoid synthases"/>
    <property type="match status" value="1"/>
</dbReference>
<evidence type="ECO:0000313" key="3">
    <source>
        <dbReference type="Proteomes" id="UP001642260"/>
    </source>
</evidence>
<keyword evidence="3" id="KW-1185">Reference proteome</keyword>
<protein>
    <submittedName>
        <fullName evidence="2">Uncharacterized protein</fullName>
    </submittedName>
</protein>
<comment type="caution">
    <text evidence="2">The sequence shown here is derived from an EMBL/GenBank/DDBJ whole genome shotgun (WGS) entry which is preliminary data.</text>
</comment>
<dbReference type="InterPro" id="IPR008949">
    <property type="entry name" value="Isoprenoid_synthase_dom_sf"/>
</dbReference>
<accession>A0ABC8J4C6</accession>
<comment type="similarity">
    <text evidence="1">Belongs to the FPP/GGPP synthase family.</text>
</comment>
<dbReference type="InterPro" id="IPR000092">
    <property type="entry name" value="Polyprenyl_synt"/>
</dbReference>
<name>A0ABC8J4C6_ERUVS</name>
<sequence>MADDYLTPRTIVDQNKFPHMLQAYCLVLDNITDNSVTRRGQPCWLRFSGGFLPSTKFIRLAPVMPREADPCALLIATYYELLG</sequence>
<gene>
    <name evidence="2" type="ORF">ERUC_LOCUS4929</name>
</gene>